<keyword evidence="3" id="KW-1185">Reference proteome</keyword>
<feature type="compositionally biased region" description="Polar residues" evidence="1">
    <location>
        <begin position="181"/>
        <end position="190"/>
    </location>
</feature>
<comment type="caution">
    <text evidence="2">The sequence shown here is derived from an EMBL/GenBank/DDBJ whole genome shotgun (WGS) entry which is preliminary data.</text>
</comment>
<name>A0AAV9WBX4_9PEZI</name>
<sequence length="203" mass="22911">MNQRAPHQSDTPPSVRRDSKRTRLSDPSLATETHPPQRIQLIIPQPTTPPRKPWPTRITKKDVVSLEQRLHYLDRLVYDAGKTAIPQAQRRLDELRFGAGSLAKIHVTDSLRTSVTQEEYEKARDEEIKNEIHRDKHRKVSGASRRRSDPTMLLTIPEAKVLNSRRVSMGILGRGTEATDRASNGSLTSSTRDDTEMGGEMSS</sequence>
<feature type="compositionally biased region" description="Basic and acidic residues" evidence="1">
    <location>
        <begin position="15"/>
        <end position="24"/>
    </location>
</feature>
<feature type="compositionally biased region" description="Polar residues" evidence="1">
    <location>
        <begin position="1"/>
        <end position="12"/>
    </location>
</feature>
<evidence type="ECO:0000313" key="2">
    <source>
        <dbReference type="EMBL" id="KAK6505026.1"/>
    </source>
</evidence>
<reference evidence="2 3" key="1">
    <citation type="submission" date="2023-08" db="EMBL/GenBank/DDBJ databases">
        <authorList>
            <person name="Palmer J.M."/>
        </authorList>
    </citation>
    <scope>NUCLEOTIDE SEQUENCE [LARGE SCALE GENOMIC DNA]</scope>
    <source>
        <strain evidence="2 3">TWF481</strain>
    </source>
</reference>
<feature type="compositionally biased region" description="Low complexity" evidence="1">
    <location>
        <begin position="36"/>
        <end position="45"/>
    </location>
</feature>
<dbReference type="AlphaFoldDB" id="A0AAV9WBX4"/>
<protein>
    <submittedName>
        <fullName evidence="2">Uncharacterized protein</fullName>
    </submittedName>
</protein>
<gene>
    <name evidence="2" type="ORF">TWF481_006958</name>
</gene>
<evidence type="ECO:0000313" key="3">
    <source>
        <dbReference type="Proteomes" id="UP001370758"/>
    </source>
</evidence>
<dbReference type="Proteomes" id="UP001370758">
    <property type="component" value="Unassembled WGS sequence"/>
</dbReference>
<feature type="region of interest" description="Disordered" evidence="1">
    <location>
        <begin position="165"/>
        <end position="203"/>
    </location>
</feature>
<organism evidence="2 3">
    <name type="scientific">Arthrobotrys musiformis</name>
    <dbReference type="NCBI Taxonomy" id="47236"/>
    <lineage>
        <taxon>Eukaryota</taxon>
        <taxon>Fungi</taxon>
        <taxon>Dikarya</taxon>
        <taxon>Ascomycota</taxon>
        <taxon>Pezizomycotina</taxon>
        <taxon>Orbiliomycetes</taxon>
        <taxon>Orbiliales</taxon>
        <taxon>Orbiliaceae</taxon>
        <taxon>Arthrobotrys</taxon>
    </lineage>
</organism>
<evidence type="ECO:0000256" key="1">
    <source>
        <dbReference type="SAM" id="MobiDB-lite"/>
    </source>
</evidence>
<dbReference type="EMBL" id="JAVHJL010000004">
    <property type="protein sequence ID" value="KAK6505026.1"/>
    <property type="molecule type" value="Genomic_DNA"/>
</dbReference>
<proteinExistence type="predicted"/>
<feature type="region of interest" description="Disordered" evidence="1">
    <location>
        <begin position="1"/>
        <end position="56"/>
    </location>
</feature>
<accession>A0AAV9WBX4</accession>